<dbReference type="EMBL" id="FNLO01000004">
    <property type="protein sequence ID" value="SDV47939.1"/>
    <property type="molecule type" value="Genomic_DNA"/>
</dbReference>
<accession>A0A1H2PMX0</accession>
<dbReference type="Proteomes" id="UP000243719">
    <property type="component" value="Unassembled WGS sequence"/>
</dbReference>
<evidence type="ECO:0000313" key="1">
    <source>
        <dbReference type="EMBL" id="SDV47939.1"/>
    </source>
</evidence>
<organism evidence="1 2">
    <name type="scientific">Chitinasiproducens palmae</name>
    <dbReference type="NCBI Taxonomy" id="1770053"/>
    <lineage>
        <taxon>Bacteria</taxon>
        <taxon>Pseudomonadati</taxon>
        <taxon>Pseudomonadota</taxon>
        <taxon>Betaproteobacteria</taxon>
        <taxon>Burkholderiales</taxon>
        <taxon>Burkholderiaceae</taxon>
        <taxon>Chitinasiproducens</taxon>
    </lineage>
</organism>
<sequence length="78" mass="9034">MNHNTPPDDGRPLADLIRELREHREFVPRHELELLDHVADFAARNEVTAVPPRARDAVRDLHARFVRPHLTAARSNEE</sequence>
<protein>
    <submittedName>
        <fullName evidence="1">Uncharacterized protein</fullName>
    </submittedName>
</protein>
<dbReference type="STRING" id="1770053.SAMN05216551_10416"/>
<dbReference type="RefSeq" id="WP_091906754.1">
    <property type="nucleotide sequence ID" value="NZ_FNLO01000004.1"/>
</dbReference>
<name>A0A1H2PMX0_9BURK</name>
<gene>
    <name evidence="1" type="ORF">SAMN05216551_10416</name>
</gene>
<evidence type="ECO:0000313" key="2">
    <source>
        <dbReference type="Proteomes" id="UP000243719"/>
    </source>
</evidence>
<proteinExistence type="predicted"/>
<dbReference type="AlphaFoldDB" id="A0A1H2PMX0"/>
<reference evidence="2" key="1">
    <citation type="submission" date="2016-09" db="EMBL/GenBank/DDBJ databases">
        <authorList>
            <person name="Varghese N."/>
            <person name="Submissions S."/>
        </authorList>
    </citation>
    <scope>NUCLEOTIDE SEQUENCE [LARGE SCALE GENOMIC DNA]</scope>
    <source>
        <strain evidence="2">JS23</strain>
    </source>
</reference>
<keyword evidence="2" id="KW-1185">Reference proteome</keyword>